<proteinExistence type="predicted"/>
<dbReference type="InterPro" id="IPR011704">
    <property type="entry name" value="ATPase_dyneun-rel_AAA"/>
</dbReference>
<gene>
    <name evidence="2" type="ORF">NCAV_0314</name>
</gene>
<dbReference type="Pfam" id="PF07728">
    <property type="entry name" value="AAA_5"/>
    <property type="match status" value="1"/>
</dbReference>
<dbReference type="GO" id="GO:0005524">
    <property type="term" value="F:ATP binding"/>
    <property type="evidence" value="ECO:0007669"/>
    <property type="project" value="InterPro"/>
</dbReference>
<dbReference type="SUPFAM" id="SSF52540">
    <property type="entry name" value="P-loop containing nucleoside triphosphate hydrolases"/>
    <property type="match status" value="1"/>
</dbReference>
<reference evidence="3" key="1">
    <citation type="submission" date="2018-01" db="EMBL/GenBank/DDBJ databases">
        <authorList>
            <person name="Kerou L M."/>
        </authorList>
    </citation>
    <scope>NUCLEOTIDE SEQUENCE [LARGE SCALE GENOMIC DNA]</scope>
    <source>
        <strain evidence="3">SCU2</strain>
    </source>
</reference>
<dbReference type="GeneID" id="41594412"/>
<protein>
    <submittedName>
        <fullName evidence="2">Putative Mg-chelatase subunit</fullName>
    </submittedName>
</protein>
<dbReference type="GO" id="GO:0016887">
    <property type="term" value="F:ATP hydrolysis activity"/>
    <property type="evidence" value="ECO:0007669"/>
    <property type="project" value="InterPro"/>
</dbReference>
<evidence type="ECO:0000259" key="1">
    <source>
        <dbReference type="Pfam" id="PF07728"/>
    </source>
</evidence>
<dbReference type="PANTHER" id="PTHR30267">
    <property type="entry name" value="PROTEIN KINASE PRKA"/>
    <property type="match status" value="1"/>
</dbReference>
<sequence length="569" mass="64371">MDSERIRELVYKSYSSKPSYVEVMPGVPEDYKRIETLGQLLEVNYKYISVDEQMRRNLIEKRRSMKNPYPGIIGYDDVIAATDRAILAGHDILYIGKIGQAKTKLAETIARNLLSPIPAVKGCIIHDIPTLLPADELARLLAGYEPEHMTLEFHICNECEYRIRDDGLDTRIEWIDGMSRYRYVLATPDISIKDLVGQIDAAKIAKGATLYSIASYSPGQLLQARHGILCIDELPVLDPRKQVVLLSVLQEGKFTTGSYPVIFKPYVRVIATANPVDYTHASKIIEPLVDRFESHIVTHYPYTIRDEMAIMVQEAKVDHSYSSVVLPIFMLKMIARITHLAREHPDVNKEKGVSVRMSIHALELLISEAMRVRALYNDGVAAVPRPSDMHAIVPAAKFELSELEDSSENRRRVLEQIMDESLKQTSLEYVMDLTQEQLASIREEFKGRSITVAQTTLWGDGNSRRDGGIHNNHDEVYSIQLAKFRVLPALIDSIMLKVEREHVEFMEYLRRHGIDTRLLEIGEGGSSNSSGSDSVGEIKASIFELVLEGLRHMRPPVLDRREKGVYVAT</sequence>
<dbReference type="EMBL" id="LT981265">
    <property type="protein sequence ID" value="SPC33508.1"/>
    <property type="molecule type" value="Genomic_DNA"/>
</dbReference>
<dbReference type="KEGG" id="ncv:NCAV_0314"/>
<organism evidence="2 3">
    <name type="scientific">Candidatus Nitrosocaldus cavascurensis</name>
    <dbReference type="NCBI Taxonomy" id="2058097"/>
    <lineage>
        <taxon>Archaea</taxon>
        <taxon>Nitrososphaerota</taxon>
        <taxon>Nitrososphaeria</taxon>
        <taxon>Candidatus Nitrosocaldales</taxon>
        <taxon>Candidatus Nitrosocaldaceae</taxon>
        <taxon>Candidatus Nitrosocaldus</taxon>
    </lineage>
</organism>
<dbReference type="Proteomes" id="UP000236248">
    <property type="component" value="Chromosome NCAV"/>
</dbReference>
<dbReference type="InterPro" id="IPR027417">
    <property type="entry name" value="P-loop_NTPase"/>
</dbReference>
<accession>A0A2K5APC9</accession>
<dbReference type="AlphaFoldDB" id="A0A2K5APC9"/>
<dbReference type="PANTHER" id="PTHR30267:SF2">
    <property type="entry name" value="PROTEIN PRKA"/>
    <property type="match status" value="1"/>
</dbReference>
<evidence type="ECO:0000313" key="3">
    <source>
        <dbReference type="Proteomes" id="UP000236248"/>
    </source>
</evidence>
<dbReference type="RefSeq" id="WP_103287685.1">
    <property type="nucleotide sequence ID" value="NZ_LT981265.1"/>
</dbReference>
<dbReference type="Gene3D" id="3.40.50.300">
    <property type="entry name" value="P-loop containing nucleotide triphosphate hydrolases"/>
    <property type="match status" value="1"/>
</dbReference>
<feature type="domain" description="ATPase dynein-related AAA" evidence="1">
    <location>
        <begin position="180"/>
        <end position="292"/>
    </location>
</feature>
<dbReference type="GO" id="GO:0004672">
    <property type="term" value="F:protein kinase activity"/>
    <property type="evidence" value="ECO:0007669"/>
    <property type="project" value="TreeGrafter"/>
</dbReference>
<evidence type="ECO:0000313" key="2">
    <source>
        <dbReference type="EMBL" id="SPC33508.1"/>
    </source>
</evidence>
<name>A0A2K5APC9_9ARCH</name>
<keyword evidence="3" id="KW-1185">Reference proteome</keyword>